<keyword evidence="2" id="KW-0812">Transmembrane</keyword>
<dbReference type="EMBL" id="AP009493">
    <property type="protein sequence ID" value="BAG19406.1"/>
    <property type="molecule type" value="Genomic_DNA"/>
</dbReference>
<evidence type="ECO:0000256" key="1">
    <source>
        <dbReference type="SAM" id="MobiDB-lite"/>
    </source>
</evidence>
<evidence type="ECO:0000313" key="3">
    <source>
        <dbReference type="EMBL" id="BAG19406.1"/>
    </source>
</evidence>
<dbReference type="eggNOG" id="ENOG5030HDU">
    <property type="taxonomic scope" value="Bacteria"/>
</dbReference>
<dbReference type="RefSeq" id="WP_003966708.1">
    <property type="nucleotide sequence ID" value="NC_010572.1"/>
</dbReference>
<protein>
    <submittedName>
        <fullName evidence="3">Uncharacterized protein</fullName>
    </submittedName>
</protein>
<dbReference type="AlphaFoldDB" id="B1W2P2"/>
<dbReference type="KEGG" id="sgr:SGR_2577"/>
<feature type="region of interest" description="Disordered" evidence="1">
    <location>
        <begin position="1"/>
        <end position="21"/>
    </location>
</feature>
<reference evidence="4" key="1">
    <citation type="journal article" date="2008" name="J. Bacteriol.">
        <title>Genome sequence of the streptomycin-producing microorganism Streptomyces griseus IFO 13350.</title>
        <authorList>
            <person name="Ohnishi Y."/>
            <person name="Ishikawa J."/>
            <person name="Hara H."/>
            <person name="Suzuki H."/>
            <person name="Ikenoya M."/>
            <person name="Ikeda H."/>
            <person name="Yamashita A."/>
            <person name="Hattori M."/>
            <person name="Horinouchi S."/>
        </authorList>
    </citation>
    <scope>NUCLEOTIDE SEQUENCE [LARGE SCALE GENOMIC DNA]</scope>
    <source>
        <strain evidence="4">JCM 4626 / NBRC 13350</strain>
    </source>
</reference>
<feature type="compositionally biased region" description="Basic and acidic residues" evidence="1">
    <location>
        <begin position="1"/>
        <end position="18"/>
    </location>
</feature>
<keyword evidence="2" id="KW-1133">Transmembrane helix</keyword>
<dbReference type="PATRIC" id="fig|455632.4.peg.2623"/>
<gene>
    <name evidence="3" type="ordered locus">SGR_2577</name>
</gene>
<feature type="transmembrane region" description="Helical" evidence="2">
    <location>
        <begin position="45"/>
        <end position="67"/>
    </location>
</feature>
<accession>B1W2P2</accession>
<name>B1W2P2_STRGG</name>
<keyword evidence="2" id="KW-0472">Membrane</keyword>
<proteinExistence type="predicted"/>
<sequence length="85" mass="9508">MSAGRRDPREEQVRRMLDGPHPALPPDLAAWAVLRGGRRLRRRRAVRRTAGLLLALALSALLVWAGVEQPWESEPAQVTPPLQGW</sequence>
<organism evidence="3 4">
    <name type="scientific">Streptomyces griseus subsp. griseus (strain JCM 4626 / CBS 651.72 / NBRC 13350 / KCC S-0626 / ISP 5235)</name>
    <dbReference type="NCBI Taxonomy" id="455632"/>
    <lineage>
        <taxon>Bacteria</taxon>
        <taxon>Bacillati</taxon>
        <taxon>Actinomycetota</taxon>
        <taxon>Actinomycetes</taxon>
        <taxon>Kitasatosporales</taxon>
        <taxon>Streptomycetaceae</taxon>
        <taxon>Streptomyces</taxon>
    </lineage>
</organism>
<dbReference type="HOGENOM" id="CLU_178592_0_0_11"/>
<dbReference type="Proteomes" id="UP000001685">
    <property type="component" value="Chromosome"/>
</dbReference>
<evidence type="ECO:0000313" key="4">
    <source>
        <dbReference type="Proteomes" id="UP000001685"/>
    </source>
</evidence>
<evidence type="ECO:0000256" key="2">
    <source>
        <dbReference type="SAM" id="Phobius"/>
    </source>
</evidence>